<reference evidence="1" key="1">
    <citation type="submission" date="2021-02" db="EMBL/GenBank/DDBJ databases">
        <authorList>
            <person name="Nowell W R."/>
        </authorList>
    </citation>
    <scope>NUCLEOTIDE SEQUENCE</scope>
</reference>
<evidence type="ECO:0000313" key="2">
    <source>
        <dbReference type="Proteomes" id="UP000663834"/>
    </source>
</evidence>
<protein>
    <submittedName>
        <fullName evidence="1">Uncharacterized protein</fullName>
    </submittedName>
</protein>
<sequence>MTSRTKEHQMKNFQLEFDQLRTDLADAISKLVNRVETHQEKVKKQFKNFRKKMNQTIIDSSLEKCRRDGEIFRRTEI</sequence>
<comment type="caution">
    <text evidence="1">The sequence shown here is derived from an EMBL/GenBank/DDBJ whole genome shotgun (WGS) entry which is preliminary data.</text>
</comment>
<dbReference type="Proteomes" id="UP000663834">
    <property type="component" value="Unassembled WGS sequence"/>
</dbReference>
<gene>
    <name evidence="1" type="ORF">KQP761_LOCUS6677</name>
</gene>
<dbReference type="EMBL" id="CAJNOW010002060">
    <property type="protein sequence ID" value="CAF1339785.1"/>
    <property type="molecule type" value="Genomic_DNA"/>
</dbReference>
<name>A0A815GKB5_9BILA</name>
<evidence type="ECO:0000313" key="1">
    <source>
        <dbReference type="EMBL" id="CAF1339785.1"/>
    </source>
</evidence>
<proteinExistence type="predicted"/>
<accession>A0A815GKB5</accession>
<dbReference type="AlphaFoldDB" id="A0A815GKB5"/>
<organism evidence="1 2">
    <name type="scientific">Rotaria magnacalcarata</name>
    <dbReference type="NCBI Taxonomy" id="392030"/>
    <lineage>
        <taxon>Eukaryota</taxon>
        <taxon>Metazoa</taxon>
        <taxon>Spiralia</taxon>
        <taxon>Gnathifera</taxon>
        <taxon>Rotifera</taxon>
        <taxon>Eurotatoria</taxon>
        <taxon>Bdelloidea</taxon>
        <taxon>Philodinida</taxon>
        <taxon>Philodinidae</taxon>
        <taxon>Rotaria</taxon>
    </lineage>
</organism>